<accession>A0ABW7CZL0</accession>
<sequence length="119" mass="12720">MNATAPLPPASGTVPNYLIWSIIVTVLAFFMCCVSCLSFPAIATGIVAIVFGTKVNTLLNQGDLVAARNASKNAKIWAWVTSGILIAATLFSLIWLATVGTEGYMEQIQQLQQQIESSN</sequence>
<keyword evidence="3 5" id="KW-1133">Transmembrane helix</keyword>
<comment type="subcellular location">
    <subcellularLocation>
        <location evidence="1">Membrane</location>
    </subcellularLocation>
</comment>
<evidence type="ECO:0000256" key="4">
    <source>
        <dbReference type="ARBA" id="ARBA00023136"/>
    </source>
</evidence>
<evidence type="ECO:0000313" key="6">
    <source>
        <dbReference type="EMBL" id="MFG6110392.1"/>
    </source>
</evidence>
<keyword evidence="4 5" id="KW-0472">Membrane</keyword>
<name>A0ABW7CZL0_9GAMM</name>
<dbReference type="InterPro" id="IPR007593">
    <property type="entry name" value="CD225/Dispanin_fam"/>
</dbReference>
<dbReference type="EMBL" id="JBHGCJ010000011">
    <property type="protein sequence ID" value="MFG6110392.1"/>
    <property type="molecule type" value="Genomic_DNA"/>
</dbReference>
<evidence type="ECO:0000256" key="3">
    <source>
        <dbReference type="ARBA" id="ARBA00022989"/>
    </source>
</evidence>
<dbReference type="Proteomes" id="UP001605261">
    <property type="component" value="Unassembled WGS sequence"/>
</dbReference>
<keyword evidence="2 5" id="KW-0812">Transmembrane</keyword>
<evidence type="ECO:0000256" key="5">
    <source>
        <dbReference type="SAM" id="Phobius"/>
    </source>
</evidence>
<feature type="transmembrane region" description="Helical" evidence="5">
    <location>
        <begin position="76"/>
        <end position="97"/>
    </location>
</feature>
<comment type="caution">
    <text evidence="6">The sequence shown here is derived from an EMBL/GenBank/DDBJ whole genome shotgun (WGS) entry which is preliminary data.</text>
</comment>
<dbReference type="RefSeq" id="WP_394164008.1">
    <property type="nucleotide sequence ID" value="NZ_JBHGCJ010000011.1"/>
</dbReference>
<evidence type="ECO:0000313" key="7">
    <source>
        <dbReference type="Proteomes" id="UP001605261"/>
    </source>
</evidence>
<keyword evidence="7" id="KW-1185">Reference proteome</keyword>
<reference evidence="6 7" key="1">
    <citation type="submission" date="2024-09" db="EMBL/GenBank/DDBJ databases">
        <authorList>
            <consortium name="All-Russian atlas of soil microorganisms"/>
            <consortium name="as a basis for the search for new antimicrobial producers and enzymes with unique properties"/>
            <person name="Sokolova E.A."/>
            <person name="Voronina E.N."/>
        </authorList>
    </citation>
    <scope>NUCLEOTIDE SEQUENCE [LARGE SCALE GENOMIC DNA]</scope>
    <source>
        <strain evidence="6 7">AF-22b-331.1</strain>
    </source>
</reference>
<protein>
    <submittedName>
        <fullName evidence="6">CD225/dispanin family protein</fullName>
    </submittedName>
</protein>
<evidence type="ECO:0000256" key="1">
    <source>
        <dbReference type="ARBA" id="ARBA00004370"/>
    </source>
</evidence>
<gene>
    <name evidence="6" type="ORF">ACEU0G_000267</name>
</gene>
<feature type="transmembrane region" description="Helical" evidence="5">
    <location>
        <begin position="18"/>
        <end position="51"/>
    </location>
</feature>
<evidence type="ECO:0000256" key="2">
    <source>
        <dbReference type="ARBA" id="ARBA00022692"/>
    </source>
</evidence>
<dbReference type="Pfam" id="PF04505">
    <property type="entry name" value="CD225"/>
    <property type="match status" value="1"/>
</dbReference>
<organism evidence="6 7">
    <name type="scientific">Stenotrophomonas nematodicola</name>
    <dbReference type="NCBI Taxonomy" id="2656746"/>
    <lineage>
        <taxon>Bacteria</taxon>
        <taxon>Pseudomonadati</taxon>
        <taxon>Pseudomonadota</taxon>
        <taxon>Gammaproteobacteria</taxon>
        <taxon>Lysobacterales</taxon>
        <taxon>Lysobacteraceae</taxon>
        <taxon>Stenotrophomonas</taxon>
    </lineage>
</organism>
<proteinExistence type="predicted"/>